<dbReference type="InterPro" id="IPR002052">
    <property type="entry name" value="DNA_methylase_N6_adenine_CS"/>
</dbReference>
<evidence type="ECO:0000256" key="4">
    <source>
        <dbReference type="ARBA" id="ARBA00047942"/>
    </source>
</evidence>
<evidence type="ECO:0000259" key="6">
    <source>
        <dbReference type="Pfam" id="PF20465"/>
    </source>
</evidence>
<dbReference type="Pfam" id="PF20465">
    <property type="entry name" value="MmeI_hel"/>
    <property type="match status" value="1"/>
</dbReference>
<feature type="domain" description="MmeI-like DNA-methyltransferase" evidence="7">
    <location>
        <begin position="410"/>
        <end position="659"/>
    </location>
</feature>
<dbReference type="Pfam" id="PF20473">
    <property type="entry name" value="MmeI_Mtase"/>
    <property type="match status" value="1"/>
</dbReference>
<sequence>MTIEDLIAKWSGTPGGAETSNFQSFVTDLCEALELNRPGIAQKGKLGAYEYEASVPGGSFRSTKGTGSIDLYKRGHFIMEAKQSYLKPEQVPLNLDDDSVPQAPSGARYDRLMKEAWLQARNYARNLPSSEPVSPFLIVCDVGRALELYVDPAGNGRDYEFFPDRQSYRIELAELASDEEVARTEKNPRDLLRAIWTEPKSVDPRFRAAEVTRKVARNLAEVSKYLEEGIRAKGLPEREKNIEIEESSLFLMRVLFCMFAEDIGLLPIRSFEDFLKEAEGNDGYFAHGLRDLFEKMNNANPGNRFSMALKTDVRYFNGGLFENSKTYPLGGFLVHNLYEAARQNWRRVEPAIFGTLLEQALDAKERSKLGAHYTPRPYVERLVRATILDVLEPQWEAIEALPEEKILNAAQAFHTKLVSTRVLDPACGTGNFLYVAMELLQALESRVIERILTLGGEARPRVGPQQFYGLEINPRAAKIAELVLWIGWLRNRLKDDPDDVPEPVLKRSANLNMGRRGRYDAILRLTESGEPNYENPVLAEWPEVEFIIGNPPFIGGKDIRDRMGSDYAEAMWKANERVPRSADFVMQWWDRAAHTLVAEGSSLKRFGFVTTNSITQEFSRRVIAQYLGDVGSLSLLMAIPDHPWTKATKDAAAVRIAMTVAERGTHEGALLEVTSEANLDSDDPNVALAKVVGAINANLTVGASASDAKPLLANHGLCYRGVQLIGSGFIVTEEQTRDLGLGKRDGLEAHIRPYRNGRDLLQTPRGVMVIDLLGLDEKEVRLRYPEVYEHILREVKPERDKNRRETYKRNWWIFGEPRRDLRPALEGLTRYIATVETSKHRVFQFLDIKILPDNKLIAICDEDCATLGVLQSQIHLQWTFANCGLLGVASFEQGHVYVKSKVFDPFPFPDPTDIQRESIAELAEELDETRKAAIAETDKLTMTELYNLREKLRTGEPLSDRDSKRATAARAGIVNRLHEQLDQAVADAYGWGEEWAAGTLGPSEIVARLVSLNHERAKEEKSGRIRWLRPSYQKPRFRSD</sequence>
<evidence type="ECO:0000256" key="2">
    <source>
        <dbReference type="ARBA" id="ARBA00022603"/>
    </source>
</evidence>
<dbReference type="InterPro" id="IPR046819">
    <property type="entry name" value="MmeI_hel"/>
</dbReference>
<dbReference type="PROSITE" id="PS00092">
    <property type="entry name" value="N6_MTASE"/>
    <property type="match status" value="1"/>
</dbReference>
<feature type="domain" description="MmeI-like helicase spacer" evidence="6">
    <location>
        <begin position="248"/>
        <end position="321"/>
    </location>
</feature>
<dbReference type="EC" id="2.1.1.72" evidence="1"/>
<dbReference type="PANTHER" id="PTHR33841:SF1">
    <property type="entry name" value="DNA METHYLTRANSFERASE A"/>
    <property type="match status" value="1"/>
</dbReference>
<organism evidence="8 9">
    <name type="scientific">Altererythrobacter ishigakiensis</name>
    <dbReference type="NCBI Taxonomy" id="476157"/>
    <lineage>
        <taxon>Bacteria</taxon>
        <taxon>Pseudomonadati</taxon>
        <taxon>Pseudomonadota</taxon>
        <taxon>Alphaproteobacteria</taxon>
        <taxon>Sphingomonadales</taxon>
        <taxon>Erythrobacteraceae</taxon>
        <taxon>Altererythrobacter</taxon>
    </lineage>
</organism>
<dbReference type="Proteomes" id="UP000320547">
    <property type="component" value="Unassembled WGS sequence"/>
</dbReference>
<protein>
    <recommendedName>
        <fullName evidence="1">site-specific DNA-methyltransferase (adenine-specific)</fullName>
        <ecNumber evidence="1">2.1.1.72</ecNumber>
    </recommendedName>
</protein>
<dbReference type="GO" id="GO:0032259">
    <property type="term" value="P:methylation"/>
    <property type="evidence" value="ECO:0007669"/>
    <property type="project" value="UniProtKB-KW"/>
</dbReference>
<dbReference type="GO" id="GO:0003676">
    <property type="term" value="F:nucleic acid binding"/>
    <property type="evidence" value="ECO:0007669"/>
    <property type="project" value="InterPro"/>
</dbReference>
<evidence type="ECO:0000313" key="8">
    <source>
        <dbReference type="EMBL" id="TWJ08762.1"/>
    </source>
</evidence>
<dbReference type="SUPFAM" id="SSF53335">
    <property type="entry name" value="S-adenosyl-L-methionine-dependent methyltransferases"/>
    <property type="match status" value="1"/>
</dbReference>
<dbReference type="GO" id="GO:0009007">
    <property type="term" value="F:site-specific DNA-methyltransferase (adenine-specific) activity"/>
    <property type="evidence" value="ECO:0007669"/>
    <property type="project" value="UniProtKB-EC"/>
</dbReference>
<keyword evidence="9" id="KW-1185">Reference proteome</keyword>
<dbReference type="InterPro" id="IPR046817">
    <property type="entry name" value="MmeI_N"/>
</dbReference>
<evidence type="ECO:0000256" key="1">
    <source>
        <dbReference type="ARBA" id="ARBA00011900"/>
    </source>
</evidence>
<accession>A0A562UT00</accession>
<evidence type="ECO:0000313" key="9">
    <source>
        <dbReference type="Proteomes" id="UP000320547"/>
    </source>
</evidence>
<dbReference type="InterPro" id="IPR046816">
    <property type="entry name" value="MmeI_Mtase"/>
</dbReference>
<dbReference type="RefSeq" id="WP_144573536.1">
    <property type="nucleotide sequence ID" value="NZ_CP015963.1"/>
</dbReference>
<keyword evidence="3" id="KW-0808">Transferase</keyword>
<evidence type="ECO:0000259" key="7">
    <source>
        <dbReference type="Pfam" id="PF20473"/>
    </source>
</evidence>
<reference evidence="8 9" key="1">
    <citation type="submission" date="2019-07" db="EMBL/GenBank/DDBJ databases">
        <title>Genomic Encyclopedia of Archaeal and Bacterial Type Strains, Phase II (KMG-II): from individual species to whole genera.</title>
        <authorList>
            <person name="Goeker M."/>
        </authorList>
    </citation>
    <scope>NUCLEOTIDE SEQUENCE [LARGE SCALE GENOMIC DNA]</scope>
    <source>
        <strain evidence="8 9">ATCC BAA-2084</strain>
    </source>
</reference>
<dbReference type="InterPro" id="IPR029063">
    <property type="entry name" value="SAM-dependent_MTases_sf"/>
</dbReference>
<dbReference type="STRING" id="476157.GCA_001663155_00365"/>
<dbReference type="Gene3D" id="3.40.50.150">
    <property type="entry name" value="Vaccinia Virus protein VP39"/>
    <property type="match status" value="1"/>
</dbReference>
<gene>
    <name evidence="8" type="ORF">JN10_0378</name>
</gene>
<dbReference type="InterPro" id="IPR050953">
    <property type="entry name" value="N4_N6_ade-DNA_methylase"/>
</dbReference>
<evidence type="ECO:0000256" key="3">
    <source>
        <dbReference type="ARBA" id="ARBA00022679"/>
    </source>
</evidence>
<dbReference type="OrthoDB" id="9806213at2"/>
<proteinExistence type="predicted"/>
<evidence type="ECO:0000259" key="5">
    <source>
        <dbReference type="Pfam" id="PF20464"/>
    </source>
</evidence>
<dbReference type="PRINTS" id="PR00507">
    <property type="entry name" value="N12N6MTFRASE"/>
</dbReference>
<dbReference type="PANTHER" id="PTHR33841">
    <property type="entry name" value="DNA METHYLTRANSFERASE YEEA-RELATED"/>
    <property type="match status" value="1"/>
</dbReference>
<dbReference type="AlphaFoldDB" id="A0A562UT00"/>
<dbReference type="EMBL" id="VLLK01000001">
    <property type="protein sequence ID" value="TWJ08762.1"/>
    <property type="molecule type" value="Genomic_DNA"/>
</dbReference>
<comment type="caution">
    <text evidence="8">The sequence shown here is derived from an EMBL/GenBank/DDBJ whole genome shotgun (WGS) entry which is preliminary data.</text>
</comment>
<feature type="domain" description="MmeI-like N-terminal" evidence="5">
    <location>
        <begin position="6"/>
        <end position="228"/>
    </location>
</feature>
<comment type="catalytic activity">
    <reaction evidence="4">
        <text>a 2'-deoxyadenosine in DNA + S-adenosyl-L-methionine = an N(6)-methyl-2'-deoxyadenosine in DNA + S-adenosyl-L-homocysteine + H(+)</text>
        <dbReference type="Rhea" id="RHEA:15197"/>
        <dbReference type="Rhea" id="RHEA-COMP:12418"/>
        <dbReference type="Rhea" id="RHEA-COMP:12419"/>
        <dbReference type="ChEBI" id="CHEBI:15378"/>
        <dbReference type="ChEBI" id="CHEBI:57856"/>
        <dbReference type="ChEBI" id="CHEBI:59789"/>
        <dbReference type="ChEBI" id="CHEBI:90615"/>
        <dbReference type="ChEBI" id="CHEBI:90616"/>
        <dbReference type="EC" id="2.1.1.72"/>
    </reaction>
</comment>
<name>A0A562UT00_9SPHN</name>
<dbReference type="Pfam" id="PF20464">
    <property type="entry name" value="MmeI_N"/>
    <property type="match status" value="1"/>
</dbReference>
<keyword evidence="2" id="KW-0489">Methyltransferase</keyword>